<feature type="domain" description="Radical SAM core" evidence="5">
    <location>
        <begin position="11"/>
        <end position="142"/>
    </location>
</feature>
<keyword evidence="4" id="KW-0411">Iron-sulfur</keyword>
<accession>A0ABQ2HMU6</accession>
<dbReference type="Proteomes" id="UP000597656">
    <property type="component" value="Unassembled WGS sequence"/>
</dbReference>
<name>A0ABQ2HMU6_9PSEU</name>
<sequence length="276" mass="30824">MRKVHWECWSDCNLRCGFCYRTTGEPLLTDEAVRLLRAIRTGGAGAVVFAGGDPSLRVDLPLLVSCAENIGLVPIVHTNGHHTSELLWSAYRKCDHIGLSLDSAVAEGHDRMRGRRGNFDRVVNALSRCDQEGIQVSVRTVVSAVNARDVHRIGTLLEGHPCVRSWKLLQFSAIELGWTNRAVHELAFPEFADAFVRARETYSGPLEMLANSDKVDAYLMVSPDGFAYGVTLDESIRDGRHRKVGSFLTEHLSELAGGVRIDPQRHDQHTRYERHL</sequence>
<evidence type="ECO:0000313" key="6">
    <source>
        <dbReference type="EMBL" id="GGM84994.1"/>
    </source>
</evidence>
<evidence type="ECO:0000256" key="4">
    <source>
        <dbReference type="ARBA" id="ARBA00023014"/>
    </source>
</evidence>
<gene>
    <name evidence="6" type="ORF">GCM10011609_21470</name>
</gene>
<protein>
    <recommendedName>
        <fullName evidence="5">Radical SAM core domain-containing protein</fullName>
    </recommendedName>
</protein>
<evidence type="ECO:0000259" key="5">
    <source>
        <dbReference type="Pfam" id="PF04055"/>
    </source>
</evidence>
<dbReference type="InterPro" id="IPR013785">
    <property type="entry name" value="Aldolase_TIM"/>
</dbReference>
<dbReference type="PANTHER" id="PTHR11228:SF7">
    <property type="entry name" value="PQQA PEPTIDE CYCLASE"/>
    <property type="match status" value="1"/>
</dbReference>
<proteinExistence type="predicted"/>
<evidence type="ECO:0000313" key="7">
    <source>
        <dbReference type="Proteomes" id="UP000597656"/>
    </source>
</evidence>
<evidence type="ECO:0000256" key="1">
    <source>
        <dbReference type="ARBA" id="ARBA00022691"/>
    </source>
</evidence>
<keyword evidence="3" id="KW-0408">Iron</keyword>
<comment type="caution">
    <text evidence="6">The sequence shown here is derived from an EMBL/GenBank/DDBJ whole genome shotgun (WGS) entry which is preliminary data.</text>
</comment>
<dbReference type="InterPro" id="IPR007197">
    <property type="entry name" value="rSAM"/>
</dbReference>
<dbReference type="CDD" id="cd01335">
    <property type="entry name" value="Radical_SAM"/>
    <property type="match status" value="1"/>
</dbReference>
<dbReference type="Pfam" id="PF04055">
    <property type="entry name" value="Radical_SAM"/>
    <property type="match status" value="1"/>
</dbReference>
<keyword evidence="1" id="KW-0949">S-adenosyl-L-methionine</keyword>
<dbReference type="SUPFAM" id="SSF102114">
    <property type="entry name" value="Radical SAM enzymes"/>
    <property type="match status" value="1"/>
</dbReference>
<dbReference type="RefSeq" id="WP_189154430.1">
    <property type="nucleotide sequence ID" value="NZ_BMNC01000002.1"/>
</dbReference>
<dbReference type="EMBL" id="BMNC01000002">
    <property type="protein sequence ID" value="GGM84994.1"/>
    <property type="molecule type" value="Genomic_DNA"/>
</dbReference>
<dbReference type="SFLD" id="SFLDG01067">
    <property type="entry name" value="SPASM/twitch_domain_containing"/>
    <property type="match status" value="1"/>
</dbReference>
<evidence type="ECO:0000256" key="2">
    <source>
        <dbReference type="ARBA" id="ARBA00022723"/>
    </source>
</evidence>
<dbReference type="InterPro" id="IPR050377">
    <property type="entry name" value="Radical_SAM_PqqE_MftC-like"/>
</dbReference>
<dbReference type="SFLD" id="SFLDS00029">
    <property type="entry name" value="Radical_SAM"/>
    <property type="match status" value="1"/>
</dbReference>
<dbReference type="PANTHER" id="PTHR11228">
    <property type="entry name" value="RADICAL SAM DOMAIN PROTEIN"/>
    <property type="match status" value="1"/>
</dbReference>
<evidence type="ECO:0000256" key="3">
    <source>
        <dbReference type="ARBA" id="ARBA00023004"/>
    </source>
</evidence>
<reference evidence="7" key="1">
    <citation type="journal article" date="2019" name="Int. J. Syst. Evol. Microbiol.">
        <title>The Global Catalogue of Microorganisms (GCM) 10K type strain sequencing project: providing services to taxonomists for standard genome sequencing and annotation.</title>
        <authorList>
            <consortium name="The Broad Institute Genomics Platform"/>
            <consortium name="The Broad Institute Genome Sequencing Center for Infectious Disease"/>
            <person name="Wu L."/>
            <person name="Ma J."/>
        </authorList>
    </citation>
    <scope>NUCLEOTIDE SEQUENCE [LARGE SCALE GENOMIC DNA]</scope>
    <source>
        <strain evidence="7">CGMCC 4.7319</strain>
    </source>
</reference>
<dbReference type="InterPro" id="IPR058240">
    <property type="entry name" value="rSAM_sf"/>
</dbReference>
<keyword evidence="2" id="KW-0479">Metal-binding</keyword>
<keyword evidence="7" id="KW-1185">Reference proteome</keyword>
<dbReference type="Gene3D" id="3.20.20.70">
    <property type="entry name" value="Aldolase class I"/>
    <property type="match status" value="1"/>
</dbReference>
<organism evidence="6 7">
    <name type="scientific">Lentzea pudingi</name>
    <dbReference type="NCBI Taxonomy" id="1789439"/>
    <lineage>
        <taxon>Bacteria</taxon>
        <taxon>Bacillati</taxon>
        <taxon>Actinomycetota</taxon>
        <taxon>Actinomycetes</taxon>
        <taxon>Pseudonocardiales</taxon>
        <taxon>Pseudonocardiaceae</taxon>
        <taxon>Lentzea</taxon>
    </lineage>
</organism>